<evidence type="ECO:0000256" key="1">
    <source>
        <dbReference type="PROSITE-ProRule" id="PRU00473"/>
    </source>
</evidence>
<name>A0AAJ5QNW6_9GAMM</name>
<dbReference type="NCBIfam" id="TIGR03350">
    <property type="entry name" value="type_VI_ompA"/>
    <property type="match status" value="1"/>
</dbReference>
<dbReference type="PROSITE" id="PS51123">
    <property type="entry name" value="OMPA_2"/>
    <property type="match status" value="1"/>
</dbReference>
<dbReference type="NCBIfam" id="NF038228">
    <property type="entry name" value="IcmH_DotU_IVB"/>
    <property type="match status" value="1"/>
</dbReference>
<keyword evidence="3" id="KW-0812">Transmembrane</keyword>
<feature type="domain" description="OmpA-like" evidence="4">
    <location>
        <begin position="277"/>
        <end position="397"/>
    </location>
</feature>
<dbReference type="KEGG" id="kpie:N5580_20910"/>
<dbReference type="InterPro" id="IPR036737">
    <property type="entry name" value="OmpA-like_sf"/>
</dbReference>
<evidence type="ECO:0000256" key="3">
    <source>
        <dbReference type="SAM" id="Phobius"/>
    </source>
</evidence>
<accession>A0AAJ5QNW6</accession>
<dbReference type="GO" id="GO:0016020">
    <property type="term" value="C:membrane"/>
    <property type="evidence" value="ECO:0007669"/>
    <property type="project" value="UniProtKB-UniRule"/>
</dbReference>
<keyword evidence="5" id="KW-0614">Plasmid</keyword>
<dbReference type="Proteomes" id="UP001211544">
    <property type="component" value="Plasmid pGABEKP28_2"/>
</dbReference>
<keyword evidence="1 3" id="KW-0472">Membrane</keyword>
<dbReference type="CDD" id="cd07185">
    <property type="entry name" value="OmpA_C-like"/>
    <property type="match status" value="1"/>
</dbReference>
<dbReference type="InterPro" id="IPR017733">
    <property type="entry name" value="OmpA-like_dom_proteobacteria"/>
</dbReference>
<dbReference type="NCBIfam" id="NF005444">
    <property type="entry name" value="PRK07033.1"/>
    <property type="match status" value="1"/>
</dbReference>
<evidence type="ECO:0000313" key="6">
    <source>
        <dbReference type="Proteomes" id="UP001211544"/>
    </source>
</evidence>
<dbReference type="Pfam" id="PF09850">
    <property type="entry name" value="DotU"/>
    <property type="match status" value="1"/>
</dbReference>
<dbReference type="InterPro" id="IPR017732">
    <property type="entry name" value="T4/T6SS_DotU"/>
</dbReference>
<proteinExistence type="predicted"/>
<dbReference type="InterPro" id="IPR038522">
    <property type="entry name" value="T4/T6SS_DotU_sf"/>
</dbReference>
<dbReference type="InterPro" id="IPR006665">
    <property type="entry name" value="OmpA-like"/>
</dbReference>
<dbReference type="PANTHER" id="PTHR38033">
    <property type="entry name" value="MEMBRANE PROTEIN-RELATED"/>
    <property type="match status" value="1"/>
</dbReference>
<organism evidence="5 6">
    <name type="scientific">Pantoea piersonii</name>
    <dbReference type="NCBI Taxonomy" id="2364647"/>
    <lineage>
        <taxon>Bacteria</taxon>
        <taxon>Pseudomonadati</taxon>
        <taxon>Pseudomonadota</taxon>
        <taxon>Gammaproteobacteria</taxon>
        <taxon>Enterobacterales</taxon>
        <taxon>Erwiniaceae</taxon>
        <taxon>Pantoea</taxon>
    </lineage>
</organism>
<dbReference type="Gene3D" id="1.25.40.590">
    <property type="entry name" value="Type IV / VI secretion system, DotU"/>
    <property type="match status" value="1"/>
</dbReference>
<geneLocation type="plasmid" evidence="5 6">
    <name>pGABEKP28_2</name>
</geneLocation>
<dbReference type="NCBIfam" id="TIGR03349">
    <property type="entry name" value="IV_VI_DotU"/>
    <property type="match status" value="1"/>
</dbReference>
<dbReference type="RefSeq" id="WP_269950698.1">
    <property type="nucleotide sequence ID" value="NZ_CP104760.1"/>
</dbReference>
<gene>
    <name evidence="5" type="ORF">N5580_20910</name>
</gene>
<dbReference type="PANTHER" id="PTHR38033:SF1">
    <property type="entry name" value="DOTU FAMILY TYPE IV_VI SECRETION SYSTEM PROTEIN"/>
    <property type="match status" value="1"/>
</dbReference>
<keyword evidence="6" id="KW-1185">Reference proteome</keyword>
<feature type="transmembrane region" description="Helical" evidence="3">
    <location>
        <begin position="200"/>
        <end position="220"/>
    </location>
</feature>
<evidence type="ECO:0000313" key="5">
    <source>
        <dbReference type="EMBL" id="WBG93422.1"/>
    </source>
</evidence>
<sequence>MMQSLSLNGYLPDAAQPENPLVALANPLINAIPQIRHSVSHQNPDGLRQQLIDLMRRFEVKCQQAQLPYETIVGARYCLCTSLDEAAALTPWGSRSVWPRSGLLVTFHNETWGGEKFFQLLARLSQQPQQNILLLELMNACLLLGFEGRYRIMENGRTQLETLKQRLLQLIENVRGGYAPPLSPQPFDEPVAQRLWRPLVPLWSFAALLALLGCLIYIGLNWRLSHFTSPVLSALYQTTLPKVEIARPAAPPAPPLDLSRFLAREIAEGLVSVRDEATQSVVLLRGDGLFDSAATTIHGRYEPVILRIAEAMNNVNGQILVSGYTDDRPIHSARFSSNFELALARAQAVQKMLQAHLSQPDRVSAEGRGDSDPLVPNSSDANRARNRRVEITLKVAPKETQAELNSLR</sequence>
<evidence type="ECO:0000259" key="4">
    <source>
        <dbReference type="PROSITE" id="PS51123"/>
    </source>
</evidence>
<dbReference type="Gene3D" id="3.30.1330.60">
    <property type="entry name" value="OmpA-like domain"/>
    <property type="match status" value="1"/>
</dbReference>
<keyword evidence="3" id="KW-1133">Transmembrane helix</keyword>
<reference evidence="5 6" key="1">
    <citation type="journal article" date="2022" name="J Glob Antimicrob Resist">
        <title>First complete genome of a multidrug resistant strain of the novel human pathogen Kalamiella piersonii (GABEKP28) identified in human saliva.</title>
        <authorList>
            <person name="McDonagh F."/>
            <person name="Singh N.K."/>
            <person name="Venkateswaran K."/>
            <person name="Lonappan A.M."/>
            <person name="Hallahan B."/>
            <person name="Tuohy A."/>
            <person name="Burke L."/>
            <person name="Kovarova A."/>
            <person name="Miliotis G."/>
        </authorList>
    </citation>
    <scope>NUCLEOTIDE SEQUENCE [LARGE SCALE GENOMIC DNA]</scope>
    <source>
        <strain evidence="5 6">GABEKP28</strain>
    </source>
</reference>
<dbReference type="EMBL" id="CP104760">
    <property type="protein sequence ID" value="WBG93422.1"/>
    <property type="molecule type" value="Genomic_DNA"/>
</dbReference>
<dbReference type="AlphaFoldDB" id="A0AAJ5QNW6"/>
<evidence type="ECO:0000256" key="2">
    <source>
        <dbReference type="SAM" id="MobiDB-lite"/>
    </source>
</evidence>
<feature type="region of interest" description="Disordered" evidence="2">
    <location>
        <begin position="355"/>
        <end position="388"/>
    </location>
</feature>
<dbReference type="Pfam" id="PF00691">
    <property type="entry name" value="OmpA"/>
    <property type="match status" value="1"/>
</dbReference>
<dbReference type="SUPFAM" id="SSF103088">
    <property type="entry name" value="OmpA-like"/>
    <property type="match status" value="1"/>
</dbReference>
<protein>
    <submittedName>
        <fullName evidence="5">DotU family type VI secretion system protein</fullName>
    </submittedName>
</protein>